<name>A0A9X1LZ11_9MICC</name>
<sequence length="657" mass="66695">MRNKFAVPLIVIGVLLMLIGIGQRTVWAPPSTVTAAAPSSEQEAPLTVISADVLTQHSEGVDVTVSADGPFLMAVGRADDVDAWVGDASVLRIGADGESLTSEVTEGTATVPNPAGSDLWVSEQEIDDEVTFGWEPPAAGDWQILLATDGTAAAPSAVSVTFANDDSTPFAIPLIVGGALLAVLGLALAFVSGRGNTGRRAGGRGPTSSGPAKETKPSGAHPVTDSTTSLPAAKPVAPADAKPVGEKAAPNKTADANPLPDKTAPDKSASNNKTAPDKSAPDKSAVSGAGDPAVVPAKDPKSGAAGTTSAFGILPVLRRRGPAAALGTVVAVALAFGAAPAPALAVLPLTASATAEPGSEATPPVVLDSQLERILTEVSATVAEADAAKNPQLLATRAGGSAASLREANYATAAKVPETEAPEPVEAEPLMTDLIMGGTEFPRSVVAVTQGPDNEVPQALLLVQESARENYKLMSAIKMLPGTTFPKRPVNGTGVEPAPADSADGLTVAPQTAVEGLADALTNPEGANKDTFASNTFAEAVTEFQNTVLSSPDNEFADITFKHTAVPANTRALRTADGGAIVFGYMDSSYASVPREVGDSINLEGTVYQKLTGETSTEEGIDVKYGEGVMLYLPPAGSTDQIQVIGAVQELLSATLK</sequence>
<proteinExistence type="predicted"/>
<dbReference type="AlphaFoldDB" id="A0A9X1LZ11"/>
<dbReference type="EMBL" id="JAJFZP010000001">
    <property type="protein sequence ID" value="MCC3267845.1"/>
    <property type="molecule type" value="Genomic_DNA"/>
</dbReference>
<keyword evidence="2" id="KW-0472">Membrane</keyword>
<evidence type="ECO:0000259" key="3">
    <source>
        <dbReference type="Pfam" id="PF26366"/>
    </source>
</evidence>
<evidence type="ECO:0000256" key="2">
    <source>
        <dbReference type="SAM" id="Phobius"/>
    </source>
</evidence>
<reference evidence="4" key="1">
    <citation type="submission" date="2021-10" db="EMBL/GenBank/DDBJ databases">
        <title>Novel species in genus Arthrobacter.</title>
        <authorList>
            <person name="Liu Y."/>
        </authorList>
    </citation>
    <scope>NUCLEOTIDE SEQUENCE</scope>
    <source>
        <strain evidence="4">Zg-Y809</strain>
    </source>
</reference>
<organism evidence="4 5">
    <name type="scientific">Arthrobacter gengyunqii</name>
    <dbReference type="NCBI Taxonomy" id="2886940"/>
    <lineage>
        <taxon>Bacteria</taxon>
        <taxon>Bacillati</taxon>
        <taxon>Actinomycetota</taxon>
        <taxon>Actinomycetes</taxon>
        <taxon>Micrococcales</taxon>
        <taxon>Micrococcaceae</taxon>
        <taxon>Arthrobacter</taxon>
    </lineage>
</organism>
<dbReference type="Pfam" id="PF26366">
    <property type="entry name" value="DUF8094"/>
    <property type="match status" value="1"/>
</dbReference>
<feature type="transmembrane region" description="Helical" evidence="2">
    <location>
        <begin position="323"/>
        <end position="347"/>
    </location>
</feature>
<comment type="caution">
    <text evidence="4">The sequence shown here is derived from an EMBL/GenBank/DDBJ whole genome shotgun (WGS) entry which is preliminary data.</text>
</comment>
<feature type="compositionally biased region" description="Low complexity" evidence="1">
    <location>
        <begin position="231"/>
        <end position="242"/>
    </location>
</feature>
<keyword evidence="2" id="KW-0812">Transmembrane</keyword>
<evidence type="ECO:0000313" key="4">
    <source>
        <dbReference type="EMBL" id="MCC3267845.1"/>
    </source>
</evidence>
<protein>
    <recommendedName>
        <fullName evidence="3">DUF8094 domain-containing protein</fullName>
    </recommendedName>
</protein>
<dbReference type="Proteomes" id="UP001139264">
    <property type="component" value="Unassembled WGS sequence"/>
</dbReference>
<feature type="transmembrane region" description="Helical" evidence="2">
    <location>
        <begin position="170"/>
        <end position="191"/>
    </location>
</feature>
<accession>A0A9X1LZ11</accession>
<gene>
    <name evidence="4" type="ORF">LJ751_00505</name>
</gene>
<evidence type="ECO:0000256" key="1">
    <source>
        <dbReference type="SAM" id="MobiDB-lite"/>
    </source>
</evidence>
<keyword evidence="2" id="KW-1133">Transmembrane helix</keyword>
<feature type="domain" description="DUF8094" evidence="3">
    <location>
        <begin position="364"/>
        <end position="651"/>
    </location>
</feature>
<feature type="region of interest" description="Disordered" evidence="1">
    <location>
        <begin position="194"/>
        <end position="308"/>
    </location>
</feature>
<dbReference type="InterPro" id="IPR058407">
    <property type="entry name" value="DUF8094"/>
</dbReference>
<evidence type="ECO:0000313" key="5">
    <source>
        <dbReference type="Proteomes" id="UP001139264"/>
    </source>
</evidence>
<dbReference type="RefSeq" id="WP_227906274.1">
    <property type="nucleotide sequence ID" value="NZ_CP095461.1"/>
</dbReference>